<reference evidence="1" key="1">
    <citation type="journal article" date="2015" name="Nature">
        <title>Complex archaea that bridge the gap between prokaryotes and eukaryotes.</title>
        <authorList>
            <person name="Spang A."/>
            <person name="Saw J.H."/>
            <person name="Jorgensen S.L."/>
            <person name="Zaremba-Niedzwiedzka K."/>
            <person name="Martijn J."/>
            <person name="Lind A.E."/>
            <person name="van Eijk R."/>
            <person name="Schleper C."/>
            <person name="Guy L."/>
            <person name="Ettema T.J."/>
        </authorList>
    </citation>
    <scope>NUCLEOTIDE SEQUENCE</scope>
</reference>
<organism evidence="1">
    <name type="scientific">marine sediment metagenome</name>
    <dbReference type="NCBI Taxonomy" id="412755"/>
    <lineage>
        <taxon>unclassified sequences</taxon>
        <taxon>metagenomes</taxon>
        <taxon>ecological metagenomes</taxon>
    </lineage>
</organism>
<comment type="caution">
    <text evidence="1">The sequence shown here is derived from an EMBL/GenBank/DDBJ whole genome shotgun (WGS) entry which is preliminary data.</text>
</comment>
<accession>A0A0F8XE54</accession>
<sequence>YVWINSTRYGPFPFWNAVTDVDRIRSYLATAATYTASFDAFGFSWDPNYNIGDNEFLVGNEYSDNQLSFTEVNEFYFGDSLDVYFELDERTGIYPATYGFESEADGTTGLDIDFVDTYHNHPPSTYAMIVSDFQGHSKVLQMYDHSSSDVALTNTLLDEAQTYGTIEYWMATSDPTRANVIYLKNGSTILIGFRIDEDNFKVQLSGWTIIGGTPAANTWYHIRVDFELTTGGYQGLSQYTFYIYIDGVRYGPYSTVLNQGQITDIAMVTSNSDNPYELYFDAFGYSWDSNYNIGDNMEPLRPEPFPLYDMATPLMGLIDNSTNTLLGLSTINWDASVNKYHSKFTLMEEIGEYSLKFMLISTDVETQVNSSNLL</sequence>
<name>A0A0F8XE54_9ZZZZ</name>
<feature type="non-terminal residue" evidence="1">
    <location>
        <position position="374"/>
    </location>
</feature>
<feature type="non-terminal residue" evidence="1">
    <location>
        <position position="1"/>
    </location>
</feature>
<evidence type="ECO:0000313" key="1">
    <source>
        <dbReference type="EMBL" id="KKK67437.1"/>
    </source>
</evidence>
<dbReference type="Gene3D" id="2.60.120.200">
    <property type="match status" value="1"/>
</dbReference>
<proteinExistence type="predicted"/>
<dbReference type="AlphaFoldDB" id="A0A0F8XE54"/>
<protein>
    <submittedName>
        <fullName evidence="1">Uncharacterized protein</fullName>
    </submittedName>
</protein>
<dbReference type="EMBL" id="LAZR01059613">
    <property type="protein sequence ID" value="KKK67437.1"/>
    <property type="molecule type" value="Genomic_DNA"/>
</dbReference>
<gene>
    <name evidence="1" type="ORF">LCGC14_2954080</name>
</gene>